<comment type="caution">
    <text evidence="1">The sequence shown here is derived from an EMBL/GenBank/DDBJ whole genome shotgun (WGS) entry which is preliminary data.</text>
</comment>
<dbReference type="Proteomes" id="UP001367316">
    <property type="component" value="Unassembled WGS sequence"/>
</dbReference>
<proteinExistence type="predicted"/>
<sequence>MHIMYNADISQIKIDFQQGRLVANTGIVKPNICVYETKSGLPVVPPTQNFHFPTSAITGLIGQKIPPASQPTGEDALPGCSTNAGMDCLIARAINGYPKECSGNPFTMKCVLFLAPAFCFDVPGRRLKQPRVAEAQVEFCLRNVACGPCCANAGGAACASGQFPGIAQWVSGGGRPSKRGLDQPEYGALVKRATNDPFFGDQPNNLPLLDQFYVGIMKNLINAAIDIWNLLRKGLVYSARMNCYALTVRLQGSTDELNKIREGCADTFQPHEPVKNLPLYGEIEEAGSIFADVVSILFAAADLAKVVQATKYIGKVGEIISKFAPRSYGKGKILEAKGPSGGTVQIFNDYGDGKPVTFFTDAAIKDVKETTEEFGFRNCHNCKGVVRRQEGSASKLLCCIPRSRREAQLEYPLEPTPAEEVKIRESYGAMLRIEEPIPAAQRSIGKTIPITRDGQALKVLEEGSSQYRSYYLDERPPPPMLDPVNQVFYQKIGELYAEAARNPSKLTPWKQELFNAMVHTWGATADDVVAIQSWVALEQVIPELEVALRKLNPVRGWTISTQHCPEELVEILRAGAPGPSSKGPPGVYSIRDITTYFVSETYEEDPIGLGTSLGMFPVWDTSTTPYRFCILSESGRYIPPFDGTMYHEVLFHENLAGKFKLLGYEEVNGGEAAKAAGGPPPFGVFYFQEVEVPPFTPHQVQPPVINFP</sequence>
<keyword evidence="2" id="KW-1185">Reference proteome</keyword>
<name>A0ABR1NHV0_9PEZI</name>
<evidence type="ECO:0000313" key="2">
    <source>
        <dbReference type="Proteomes" id="UP001367316"/>
    </source>
</evidence>
<organism evidence="1 2">
    <name type="scientific">Phyllosticta paracitricarpa</name>
    <dbReference type="NCBI Taxonomy" id="2016321"/>
    <lineage>
        <taxon>Eukaryota</taxon>
        <taxon>Fungi</taxon>
        <taxon>Dikarya</taxon>
        <taxon>Ascomycota</taxon>
        <taxon>Pezizomycotina</taxon>
        <taxon>Dothideomycetes</taxon>
        <taxon>Dothideomycetes incertae sedis</taxon>
        <taxon>Botryosphaeriales</taxon>
        <taxon>Phyllostictaceae</taxon>
        <taxon>Phyllosticta</taxon>
    </lineage>
</organism>
<gene>
    <name evidence="1" type="ORF">JOL62DRAFT_234235</name>
</gene>
<reference evidence="1 2" key="1">
    <citation type="submission" date="2024-04" db="EMBL/GenBank/DDBJ databases">
        <title>Phyllosticta paracitricarpa is synonymous to the EU quarantine fungus P. citricarpa based on phylogenomic analyses.</title>
        <authorList>
            <consortium name="Lawrence Berkeley National Laboratory"/>
            <person name="Van ingen-buijs V.A."/>
            <person name="Van westerhoven A.C."/>
            <person name="Haridas S."/>
            <person name="Skiadas P."/>
            <person name="Martin F."/>
            <person name="Groenewald J.Z."/>
            <person name="Crous P.W."/>
            <person name="Seidl M.F."/>
        </authorList>
    </citation>
    <scope>NUCLEOTIDE SEQUENCE [LARGE SCALE GENOMIC DNA]</scope>
    <source>
        <strain evidence="1 2">CBS 141358</strain>
    </source>
</reference>
<evidence type="ECO:0000313" key="1">
    <source>
        <dbReference type="EMBL" id="KAK7614762.1"/>
    </source>
</evidence>
<protein>
    <submittedName>
        <fullName evidence="1">Uncharacterized protein</fullName>
    </submittedName>
</protein>
<accession>A0ABR1NHV0</accession>
<dbReference type="EMBL" id="JBBPBF010000003">
    <property type="protein sequence ID" value="KAK7614762.1"/>
    <property type="molecule type" value="Genomic_DNA"/>
</dbReference>